<feature type="region of interest" description="Disordered" evidence="1">
    <location>
        <begin position="52"/>
        <end position="75"/>
    </location>
</feature>
<dbReference type="Proteomes" id="UP000092021">
    <property type="component" value="Unassembled WGS sequence"/>
</dbReference>
<dbReference type="EMBL" id="LWGZ01000351">
    <property type="protein sequence ID" value="OAX63098.1"/>
    <property type="molecule type" value="Genomic_DNA"/>
</dbReference>
<evidence type="ECO:0000313" key="3">
    <source>
        <dbReference type="Proteomes" id="UP000092021"/>
    </source>
</evidence>
<comment type="caution">
    <text evidence="2">The sequence shown here is derived from an EMBL/GenBank/DDBJ whole genome shotgun (WGS) entry which is preliminary data.</text>
</comment>
<gene>
    <name evidence="2" type="ORF">A5N15_04195</name>
</gene>
<reference evidence="2 3" key="1">
    <citation type="submission" date="2016-04" db="EMBL/GenBank/DDBJ databases">
        <title>Identification of putative biosynthetic pathways for the production of bioactive secondary metabolites by the marine actinomycete Kocuria kristinae RUTW2-3.</title>
        <authorList>
            <person name="Waterworth S.C."/>
            <person name="Walmsley T.A."/>
            <person name="Matongo T."/>
            <person name="Davies-Coleman M.T."/>
            <person name="Dorrington R.A."/>
        </authorList>
    </citation>
    <scope>NUCLEOTIDE SEQUENCE [LARGE SCALE GENOMIC DNA]</scope>
    <source>
        <strain evidence="2 3">RUTW4-5</strain>
    </source>
</reference>
<accession>A0A657IV03</accession>
<organism evidence="2 3">
    <name type="scientific">Rothia kristinae</name>
    <dbReference type="NCBI Taxonomy" id="37923"/>
    <lineage>
        <taxon>Bacteria</taxon>
        <taxon>Bacillati</taxon>
        <taxon>Actinomycetota</taxon>
        <taxon>Actinomycetes</taxon>
        <taxon>Micrococcales</taxon>
        <taxon>Micrococcaceae</taxon>
        <taxon>Rothia</taxon>
    </lineage>
</organism>
<name>A0A657IV03_9MICC</name>
<sequence length="75" mass="7844">MSGLRGHLAPKTEMIGAPMTTPSAYAVMMWPAVDSWVPRSAAMDGSRLIEANSPAPNANVPMASQNVTNPTFGDA</sequence>
<evidence type="ECO:0000256" key="1">
    <source>
        <dbReference type="SAM" id="MobiDB-lite"/>
    </source>
</evidence>
<protein>
    <submittedName>
        <fullName evidence="2">Uncharacterized protein</fullName>
    </submittedName>
</protein>
<proteinExistence type="predicted"/>
<dbReference type="AlphaFoldDB" id="A0A657IV03"/>
<feature type="compositionally biased region" description="Polar residues" evidence="1">
    <location>
        <begin position="62"/>
        <end position="75"/>
    </location>
</feature>
<evidence type="ECO:0000313" key="2">
    <source>
        <dbReference type="EMBL" id="OAX63098.1"/>
    </source>
</evidence>